<dbReference type="InterPro" id="IPR007384">
    <property type="entry name" value="UCP006257"/>
</dbReference>
<keyword evidence="3" id="KW-1185">Reference proteome</keyword>
<evidence type="ECO:0000313" key="3">
    <source>
        <dbReference type="Proteomes" id="UP001525968"/>
    </source>
</evidence>
<dbReference type="Proteomes" id="UP001525968">
    <property type="component" value="Unassembled WGS sequence"/>
</dbReference>
<dbReference type="EMBL" id="JAODYH010000003">
    <property type="protein sequence ID" value="MCT9810288.1"/>
    <property type="molecule type" value="Genomic_DNA"/>
</dbReference>
<organism evidence="2 3">
    <name type="scientific">Acidovorax bellezanensis</name>
    <dbReference type="NCBI Taxonomy" id="2976702"/>
    <lineage>
        <taxon>Bacteria</taxon>
        <taxon>Pseudomonadati</taxon>
        <taxon>Pseudomonadota</taxon>
        <taxon>Betaproteobacteria</taxon>
        <taxon>Burkholderiales</taxon>
        <taxon>Comamonadaceae</taxon>
        <taxon>Acidovorax</taxon>
    </lineage>
</organism>
<sequence length="116" mass="13054">MSLTAQHHELLERLQALEAEMRALDLWSTVPPSAEAMASTMPFMYDTLEFHQWLQWVFVPRLNALIDAHSPLPGNCNTHALGEHEFGRLAPLDCSRLLASLQQIDRVLNTGHVPDA</sequence>
<gene>
    <name evidence="2" type="ORF">N0K08_06570</name>
</gene>
<proteinExistence type="predicted"/>
<dbReference type="RefSeq" id="WP_261499292.1">
    <property type="nucleotide sequence ID" value="NZ_JAODYH010000003.1"/>
</dbReference>
<dbReference type="Gene3D" id="1.20.1440.40">
    <property type="entry name" value="YqcC-like"/>
    <property type="match status" value="1"/>
</dbReference>
<evidence type="ECO:0000313" key="2">
    <source>
        <dbReference type="EMBL" id="MCT9810288.1"/>
    </source>
</evidence>
<dbReference type="Pfam" id="PF04287">
    <property type="entry name" value="DUF446"/>
    <property type="match status" value="1"/>
</dbReference>
<name>A0ABT2PJB4_9BURK</name>
<dbReference type="InterPro" id="IPR036814">
    <property type="entry name" value="YqcC-like_sf"/>
</dbReference>
<accession>A0ABT2PJB4</accession>
<protein>
    <submittedName>
        <fullName evidence="2">YqcC family protein</fullName>
    </submittedName>
</protein>
<reference evidence="2 3" key="1">
    <citation type="submission" date="2022-09" db="EMBL/GenBank/DDBJ databases">
        <title>Draft genome of isolate Be4.</title>
        <authorList>
            <person name="Sanchez-Castro I."/>
            <person name="Martinez-Rodriguez P."/>
            <person name="Descostes M."/>
            <person name="Merroun M."/>
        </authorList>
    </citation>
    <scope>NUCLEOTIDE SEQUENCE [LARGE SCALE GENOMIC DNA]</scope>
    <source>
        <strain evidence="2 3">Be4</strain>
    </source>
</reference>
<feature type="domain" description="YqcC-like" evidence="1">
    <location>
        <begin position="10"/>
        <end position="106"/>
    </location>
</feature>
<dbReference type="PANTHER" id="PTHR39586">
    <property type="entry name" value="CYTOPLASMIC PROTEIN-RELATED"/>
    <property type="match status" value="1"/>
</dbReference>
<comment type="caution">
    <text evidence="2">The sequence shown here is derived from an EMBL/GenBank/DDBJ whole genome shotgun (WGS) entry which is preliminary data.</text>
</comment>
<dbReference type="PANTHER" id="PTHR39586:SF1">
    <property type="entry name" value="CYTOPLASMIC PROTEIN"/>
    <property type="match status" value="1"/>
</dbReference>
<dbReference type="PIRSF" id="PIRSF006257">
    <property type="entry name" value="UCP006257"/>
    <property type="match status" value="1"/>
</dbReference>
<dbReference type="SUPFAM" id="SSF158452">
    <property type="entry name" value="YqcC-like"/>
    <property type="match status" value="1"/>
</dbReference>
<dbReference type="InterPro" id="IPR023376">
    <property type="entry name" value="YqcC-like_dom"/>
</dbReference>
<evidence type="ECO:0000259" key="1">
    <source>
        <dbReference type="Pfam" id="PF04287"/>
    </source>
</evidence>